<feature type="domain" description="Lipid/polyisoprenoid-binding YceI-like" evidence="2">
    <location>
        <begin position="27"/>
        <end position="196"/>
    </location>
</feature>
<name>A0A9W6IQC8_9PROT</name>
<dbReference type="PANTHER" id="PTHR34406">
    <property type="entry name" value="PROTEIN YCEI"/>
    <property type="match status" value="1"/>
</dbReference>
<reference evidence="3" key="2">
    <citation type="submission" date="2023-01" db="EMBL/GenBank/DDBJ databases">
        <authorList>
            <person name="Sun Q."/>
            <person name="Evtushenko L."/>
        </authorList>
    </citation>
    <scope>NUCLEOTIDE SEQUENCE</scope>
    <source>
        <strain evidence="3">VKM B-1513</strain>
    </source>
</reference>
<dbReference type="SUPFAM" id="SSF101874">
    <property type="entry name" value="YceI-like"/>
    <property type="match status" value="1"/>
</dbReference>
<comment type="caution">
    <text evidence="3">The sequence shown here is derived from an EMBL/GenBank/DDBJ whole genome shotgun (WGS) entry which is preliminary data.</text>
</comment>
<reference evidence="3" key="1">
    <citation type="journal article" date="2014" name="Int. J. Syst. Evol. Microbiol.">
        <title>Complete genome sequence of Corynebacterium casei LMG S-19264T (=DSM 44701T), isolated from a smear-ripened cheese.</title>
        <authorList>
            <consortium name="US DOE Joint Genome Institute (JGI-PGF)"/>
            <person name="Walter F."/>
            <person name="Albersmeier A."/>
            <person name="Kalinowski J."/>
            <person name="Ruckert C."/>
        </authorList>
    </citation>
    <scope>NUCLEOTIDE SEQUENCE</scope>
    <source>
        <strain evidence="3">VKM B-1513</strain>
    </source>
</reference>
<evidence type="ECO:0000313" key="4">
    <source>
        <dbReference type="Proteomes" id="UP001143486"/>
    </source>
</evidence>
<accession>A0A9W6IQC8</accession>
<dbReference type="InterPro" id="IPR007372">
    <property type="entry name" value="Lipid/polyisoprenoid-bd_YceI"/>
</dbReference>
<dbReference type="PANTHER" id="PTHR34406:SF1">
    <property type="entry name" value="PROTEIN YCEI"/>
    <property type="match status" value="1"/>
</dbReference>
<evidence type="ECO:0000256" key="1">
    <source>
        <dbReference type="SAM" id="SignalP"/>
    </source>
</evidence>
<dbReference type="InterPro" id="IPR027016">
    <property type="entry name" value="UCP029811"/>
</dbReference>
<evidence type="ECO:0000259" key="2">
    <source>
        <dbReference type="SMART" id="SM00867"/>
    </source>
</evidence>
<dbReference type="InterPro" id="IPR036761">
    <property type="entry name" value="TTHA0802/YceI-like_sf"/>
</dbReference>
<dbReference type="Gene3D" id="2.40.128.110">
    <property type="entry name" value="Lipid/polyisoprenoid-binding, YceI-like"/>
    <property type="match status" value="1"/>
</dbReference>
<dbReference type="Pfam" id="PF04264">
    <property type="entry name" value="YceI"/>
    <property type="match status" value="1"/>
</dbReference>
<dbReference type="PROSITE" id="PS51257">
    <property type="entry name" value="PROKAR_LIPOPROTEIN"/>
    <property type="match status" value="1"/>
</dbReference>
<dbReference type="EMBL" id="BSFE01000010">
    <property type="protein sequence ID" value="GLK53409.1"/>
    <property type="molecule type" value="Genomic_DNA"/>
</dbReference>
<dbReference type="RefSeq" id="WP_271187760.1">
    <property type="nucleotide sequence ID" value="NZ_BSFE01000010.1"/>
</dbReference>
<dbReference type="SMART" id="SM00867">
    <property type="entry name" value="YceI"/>
    <property type="match status" value="1"/>
</dbReference>
<gene>
    <name evidence="3" type="ORF">GCM10017621_29170</name>
</gene>
<organism evidence="3 4">
    <name type="scientific">Maricaulis virginensis</name>
    <dbReference type="NCBI Taxonomy" id="144022"/>
    <lineage>
        <taxon>Bacteria</taxon>
        <taxon>Pseudomonadati</taxon>
        <taxon>Pseudomonadota</taxon>
        <taxon>Alphaproteobacteria</taxon>
        <taxon>Maricaulales</taxon>
        <taxon>Maricaulaceae</taxon>
        <taxon>Maricaulis</taxon>
    </lineage>
</organism>
<evidence type="ECO:0000313" key="3">
    <source>
        <dbReference type="EMBL" id="GLK53409.1"/>
    </source>
</evidence>
<proteinExistence type="predicted"/>
<keyword evidence="4" id="KW-1185">Reference proteome</keyword>
<protein>
    <recommendedName>
        <fullName evidence="2">Lipid/polyisoprenoid-binding YceI-like domain-containing protein</fullName>
    </recommendedName>
</protein>
<dbReference type="PIRSF" id="PIRSF029811">
    <property type="entry name" value="UCP029811"/>
    <property type="match status" value="1"/>
</dbReference>
<sequence length="198" mass="21233">MRRFHQALLPAALVLAACAQPAAQGNDWQLDGESSSVGFVSIKSGEIAESHHFSNLTGSVGEDGTAELLIALDSVETGIEIRNERMREHFFQTGEYPQARLTARIDLAALEGLEPGQRTTLLLQGTLELHGVSLPVETEVTVTDLNGERVLVETAQPVLLHVDDFGLTNGLATLQDLAGLPSITPVVPVTASLVFERE</sequence>
<keyword evidence="1" id="KW-0732">Signal</keyword>
<feature type="signal peptide" evidence="1">
    <location>
        <begin position="1"/>
        <end position="22"/>
    </location>
</feature>
<dbReference type="AlphaFoldDB" id="A0A9W6IQC8"/>
<dbReference type="Proteomes" id="UP001143486">
    <property type="component" value="Unassembled WGS sequence"/>
</dbReference>
<feature type="chain" id="PRO_5040971261" description="Lipid/polyisoprenoid-binding YceI-like domain-containing protein" evidence="1">
    <location>
        <begin position="23"/>
        <end position="198"/>
    </location>
</feature>